<dbReference type="Proteomes" id="UP000199028">
    <property type="component" value="Unassembled WGS sequence"/>
</dbReference>
<gene>
    <name evidence="6" type="ORF">SAMN05216195_103415</name>
</gene>
<dbReference type="InterPro" id="IPR003593">
    <property type="entry name" value="AAA+_ATPase"/>
</dbReference>
<dbReference type="InterPro" id="IPR027417">
    <property type="entry name" value="P-loop_NTPase"/>
</dbReference>
<dbReference type="InterPro" id="IPR017871">
    <property type="entry name" value="ABC_transporter-like_CS"/>
</dbReference>
<keyword evidence="2" id="KW-0813">Transport</keyword>
<dbReference type="InterPro" id="IPR003439">
    <property type="entry name" value="ABC_transporter-like_ATP-bd"/>
</dbReference>
<dbReference type="CDD" id="cd03268">
    <property type="entry name" value="ABC_BcrA_bacitracin_resist"/>
    <property type="match status" value="1"/>
</dbReference>
<keyword evidence="3" id="KW-0547">Nucleotide-binding</keyword>
<dbReference type="PROSITE" id="PS50893">
    <property type="entry name" value="ABC_TRANSPORTER_2"/>
    <property type="match status" value="1"/>
</dbReference>
<accession>A0A1H9JZC3</accession>
<dbReference type="PANTHER" id="PTHR43335">
    <property type="entry name" value="ABC TRANSPORTER, ATP-BINDING PROTEIN"/>
    <property type="match status" value="1"/>
</dbReference>
<dbReference type="PROSITE" id="PS00211">
    <property type="entry name" value="ABC_TRANSPORTER_1"/>
    <property type="match status" value="1"/>
</dbReference>
<evidence type="ECO:0000259" key="5">
    <source>
        <dbReference type="PROSITE" id="PS50893"/>
    </source>
</evidence>
<dbReference type="SUPFAM" id="SSF52540">
    <property type="entry name" value="P-loop containing nucleoside triphosphate hydrolases"/>
    <property type="match status" value="1"/>
</dbReference>
<dbReference type="Gene3D" id="3.40.50.300">
    <property type="entry name" value="P-loop containing nucleotide triphosphate hydrolases"/>
    <property type="match status" value="1"/>
</dbReference>
<evidence type="ECO:0000313" key="7">
    <source>
        <dbReference type="Proteomes" id="UP000199028"/>
    </source>
</evidence>
<keyword evidence="7" id="KW-1185">Reference proteome</keyword>
<dbReference type="AlphaFoldDB" id="A0A1H9JZC3"/>
<evidence type="ECO:0000313" key="6">
    <source>
        <dbReference type="EMBL" id="SEQ91875.1"/>
    </source>
</evidence>
<sequence>MEPMIVTTEKLTKRYGDRAVVDEVSLSVRRGEVYGFLGPNGAGKTTTIRMLLGLVRPTSGSARVLGEKPGTPGVLLEVGSLIEGPGFYPYLSGRDNLRVHAARRGVDRTHVEAALEQVDLVGAAAEKFRRYSLGMKQRLGVAAALLGRPELLILDEPTNGLDPAGMADMRDLVRALAAQGQTVLLSSHLLGEVEEICDRVGVISNGRLVAESTVEQLRGETVLLVKADPIEKAHVLIQGSSLHGDVLHVPETDAAALVRTLVHADVDVQEVRPLRRTLEEVFFEMTGAA</sequence>
<dbReference type="Pfam" id="PF00005">
    <property type="entry name" value="ABC_tran"/>
    <property type="match status" value="1"/>
</dbReference>
<name>A0A1H9JZC3_9PSEU</name>
<keyword evidence="4 6" id="KW-0067">ATP-binding</keyword>
<evidence type="ECO:0000256" key="3">
    <source>
        <dbReference type="ARBA" id="ARBA00022741"/>
    </source>
</evidence>
<protein>
    <submittedName>
        <fullName evidence="6">ABC-2 type transport system ATP-binding protein</fullName>
    </submittedName>
</protein>
<dbReference type="EMBL" id="FOFT01000003">
    <property type="protein sequence ID" value="SEQ91875.1"/>
    <property type="molecule type" value="Genomic_DNA"/>
</dbReference>
<dbReference type="SMART" id="SM00382">
    <property type="entry name" value="AAA"/>
    <property type="match status" value="1"/>
</dbReference>
<evidence type="ECO:0000256" key="1">
    <source>
        <dbReference type="ARBA" id="ARBA00005417"/>
    </source>
</evidence>
<organism evidence="6 7">
    <name type="scientific">Lentzea flaviverrucosa</name>
    <dbReference type="NCBI Taxonomy" id="200379"/>
    <lineage>
        <taxon>Bacteria</taxon>
        <taxon>Bacillati</taxon>
        <taxon>Actinomycetota</taxon>
        <taxon>Actinomycetes</taxon>
        <taxon>Pseudonocardiales</taxon>
        <taxon>Pseudonocardiaceae</taxon>
        <taxon>Lentzea</taxon>
    </lineage>
</organism>
<dbReference type="GO" id="GO:0005524">
    <property type="term" value="F:ATP binding"/>
    <property type="evidence" value="ECO:0007669"/>
    <property type="project" value="UniProtKB-KW"/>
</dbReference>
<evidence type="ECO:0000256" key="4">
    <source>
        <dbReference type="ARBA" id="ARBA00022840"/>
    </source>
</evidence>
<feature type="domain" description="ABC transporter" evidence="5">
    <location>
        <begin position="6"/>
        <end position="230"/>
    </location>
</feature>
<evidence type="ECO:0000256" key="2">
    <source>
        <dbReference type="ARBA" id="ARBA00022448"/>
    </source>
</evidence>
<dbReference type="GO" id="GO:0016887">
    <property type="term" value="F:ATP hydrolysis activity"/>
    <property type="evidence" value="ECO:0007669"/>
    <property type="project" value="InterPro"/>
</dbReference>
<dbReference type="PANTHER" id="PTHR43335:SF4">
    <property type="entry name" value="ABC TRANSPORTER, ATP-BINDING PROTEIN"/>
    <property type="match status" value="1"/>
</dbReference>
<proteinExistence type="inferred from homology"/>
<comment type="similarity">
    <text evidence="1">Belongs to the ABC transporter superfamily.</text>
</comment>
<reference evidence="7" key="1">
    <citation type="submission" date="2016-10" db="EMBL/GenBank/DDBJ databases">
        <authorList>
            <person name="Varghese N."/>
            <person name="Submissions S."/>
        </authorList>
    </citation>
    <scope>NUCLEOTIDE SEQUENCE [LARGE SCALE GENOMIC DNA]</scope>
    <source>
        <strain evidence="7">CGMCC 4.578</strain>
    </source>
</reference>
<dbReference type="OrthoDB" id="9804819at2"/>